<dbReference type="PANTHER" id="PTHR30294:SF29">
    <property type="entry name" value="MULTIDRUG ABC TRANSPORTER PERMEASE YBHS-RELATED"/>
    <property type="match status" value="1"/>
</dbReference>
<dbReference type="KEGG" id="dti:Desti_5236"/>
<dbReference type="GO" id="GO:0140359">
    <property type="term" value="F:ABC-type transporter activity"/>
    <property type="evidence" value="ECO:0007669"/>
    <property type="project" value="InterPro"/>
</dbReference>
<keyword evidence="5 8" id="KW-0812">Transmembrane</keyword>
<feature type="domain" description="ABC transmembrane type-2" evidence="9">
    <location>
        <begin position="130"/>
        <end position="376"/>
    </location>
</feature>
<proteinExistence type="inferred from homology"/>
<evidence type="ECO:0000256" key="3">
    <source>
        <dbReference type="ARBA" id="ARBA00022448"/>
    </source>
</evidence>
<organism evidence="10 11">
    <name type="scientific">Desulfomonile tiedjei (strain ATCC 49306 / DSM 6799 / DCB-1)</name>
    <dbReference type="NCBI Taxonomy" id="706587"/>
    <lineage>
        <taxon>Bacteria</taxon>
        <taxon>Pseudomonadati</taxon>
        <taxon>Thermodesulfobacteriota</taxon>
        <taxon>Desulfomonilia</taxon>
        <taxon>Desulfomonilales</taxon>
        <taxon>Desulfomonilaceae</taxon>
        <taxon>Desulfomonile</taxon>
    </lineage>
</organism>
<dbReference type="Gene3D" id="3.40.1710.10">
    <property type="entry name" value="abc type-2 transporter like domain"/>
    <property type="match status" value="1"/>
</dbReference>
<evidence type="ECO:0000313" key="11">
    <source>
        <dbReference type="Proteomes" id="UP000006055"/>
    </source>
</evidence>
<dbReference type="PANTHER" id="PTHR30294">
    <property type="entry name" value="MEMBRANE COMPONENT OF ABC TRANSPORTER YHHJ-RELATED"/>
    <property type="match status" value="1"/>
</dbReference>
<feature type="transmembrane region" description="Helical" evidence="8">
    <location>
        <begin position="262"/>
        <end position="284"/>
    </location>
</feature>
<dbReference type="GO" id="GO:0005886">
    <property type="term" value="C:plasma membrane"/>
    <property type="evidence" value="ECO:0007669"/>
    <property type="project" value="UniProtKB-SubCell"/>
</dbReference>
<keyword evidence="6 8" id="KW-1133">Transmembrane helix</keyword>
<comment type="subcellular location">
    <subcellularLocation>
        <location evidence="1">Cell membrane</location>
        <topology evidence="1">Multi-pass membrane protein</topology>
    </subcellularLocation>
</comment>
<evidence type="ECO:0000256" key="6">
    <source>
        <dbReference type="ARBA" id="ARBA00022989"/>
    </source>
</evidence>
<dbReference type="InterPro" id="IPR013525">
    <property type="entry name" value="ABC2_TM"/>
</dbReference>
<evidence type="ECO:0000256" key="7">
    <source>
        <dbReference type="ARBA" id="ARBA00023136"/>
    </source>
</evidence>
<keyword evidence="7 8" id="KW-0472">Membrane</keyword>
<dbReference type="PROSITE" id="PS51012">
    <property type="entry name" value="ABC_TM2"/>
    <property type="match status" value="1"/>
</dbReference>
<dbReference type="InterPro" id="IPR047817">
    <property type="entry name" value="ABC2_TM_bact-type"/>
</dbReference>
<reference evidence="11" key="1">
    <citation type="submission" date="2012-06" db="EMBL/GenBank/DDBJ databases">
        <title>Complete sequence of chromosome of Desulfomonile tiedjei DSM 6799.</title>
        <authorList>
            <person name="Lucas S."/>
            <person name="Copeland A."/>
            <person name="Lapidus A."/>
            <person name="Glavina del Rio T."/>
            <person name="Dalin E."/>
            <person name="Tice H."/>
            <person name="Bruce D."/>
            <person name="Goodwin L."/>
            <person name="Pitluck S."/>
            <person name="Peters L."/>
            <person name="Ovchinnikova G."/>
            <person name="Zeytun A."/>
            <person name="Lu M."/>
            <person name="Kyrpides N."/>
            <person name="Mavromatis K."/>
            <person name="Ivanova N."/>
            <person name="Brettin T."/>
            <person name="Detter J.C."/>
            <person name="Han C."/>
            <person name="Larimer F."/>
            <person name="Land M."/>
            <person name="Hauser L."/>
            <person name="Markowitz V."/>
            <person name="Cheng J.-F."/>
            <person name="Hugenholtz P."/>
            <person name="Woyke T."/>
            <person name="Wu D."/>
            <person name="Spring S."/>
            <person name="Schroeder M."/>
            <person name="Brambilla E."/>
            <person name="Klenk H.-P."/>
            <person name="Eisen J.A."/>
        </authorList>
    </citation>
    <scope>NUCLEOTIDE SEQUENCE [LARGE SCALE GENOMIC DNA]</scope>
    <source>
        <strain evidence="11">ATCC 49306 / DSM 6799 / DCB-1</strain>
    </source>
</reference>
<evidence type="ECO:0000256" key="4">
    <source>
        <dbReference type="ARBA" id="ARBA00022475"/>
    </source>
</evidence>
<comment type="similarity">
    <text evidence="2">Belongs to the ABC-2 integral membrane protein family.</text>
</comment>
<feature type="transmembrane region" description="Helical" evidence="8">
    <location>
        <begin position="184"/>
        <end position="206"/>
    </location>
</feature>
<keyword evidence="11" id="KW-1185">Reference proteome</keyword>
<sequence length="378" mass="42398">MNIPRTLAVARKETRQIVRDSRSLYLALGIPVLLMVLFGYALSLDVDDIPIAVWDQDRSPESREFLDRLTSSGYFRVVFATDRYSRIVHAIDDNAITVGITIPYNFSEHMKTGQPITIQALMDGSDSTRAGIALEYLKVIIAVYEGDYQFRELDRQAVKSRIKVPVESRIRILYNPELVSRNNIVPGLIAIIMMVIAALLTSLTIVRERETGTMEQLISTPVKPNELIIGKLIPYFVLGYVDLIIVYLMGEYVFHVPFKGNLLLMFGCSCVFLIGALALGFLISVTARNQFFATQFALLSTFLPTFLLSGFVFPISNMPDWLQVITYIVPARHLITILRAIYLKGAGIEIIAFPLLMLVVISGFVVLIAVKKLRKTIA</sequence>
<evidence type="ECO:0000256" key="8">
    <source>
        <dbReference type="SAM" id="Phobius"/>
    </source>
</evidence>
<dbReference type="PATRIC" id="fig|706587.4.peg.5912"/>
<feature type="transmembrane region" description="Helical" evidence="8">
    <location>
        <begin position="296"/>
        <end position="315"/>
    </location>
</feature>
<evidence type="ECO:0000313" key="10">
    <source>
        <dbReference type="EMBL" id="AFM27831.1"/>
    </source>
</evidence>
<feature type="transmembrane region" description="Helical" evidence="8">
    <location>
        <begin position="227"/>
        <end position="250"/>
    </location>
</feature>
<dbReference type="AlphaFoldDB" id="I4CE40"/>
<dbReference type="STRING" id="706587.Desti_5236"/>
<evidence type="ECO:0000256" key="1">
    <source>
        <dbReference type="ARBA" id="ARBA00004651"/>
    </source>
</evidence>
<evidence type="ECO:0000256" key="5">
    <source>
        <dbReference type="ARBA" id="ARBA00022692"/>
    </source>
</evidence>
<keyword evidence="4" id="KW-1003">Cell membrane</keyword>
<dbReference type="HOGENOM" id="CLU_039483_8_3_7"/>
<feature type="transmembrane region" description="Helical" evidence="8">
    <location>
        <begin position="350"/>
        <end position="370"/>
    </location>
</feature>
<dbReference type="EMBL" id="CP003360">
    <property type="protein sequence ID" value="AFM27831.1"/>
    <property type="molecule type" value="Genomic_DNA"/>
</dbReference>
<dbReference type="Pfam" id="PF12698">
    <property type="entry name" value="ABC2_membrane_3"/>
    <property type="match status" value="1"/>
</dbReference>
<name>I4CE40_DESTA</name>
<dbReference type="Proteomes" id="UP000006055">
    <property type="component" value="Chromosome"/>
</dbReference>
<accession>I4CE40</accession>
<evidence type="ECO:0000256" key="2">
    <source>
        <dbReference type="ARBA" id="ARBA00007783"/>
    </source>
</evidence>
<feature type="transmembrane region" description="Helical" evidence="8">
    <location>
        <begin position="24"/>
        <end position="42"/>
    </location>
</feature>
<dbReference type="eggNOG" id="COG0842">
    <property type="taxonomic scope" value="Bacteria"/>
</dbReference>
<protein>
    <submittedName>
        <fullName evidence="10">ABC-type multidrug transport system, permease component</fullName>
    </submittedName>
</protein>
<keyword evidence="3" id="KW-0813">Transport</keyword>
<evidence type="ECO:0000259" key="9">
    <source>
        <dbReference type="PROSITE" id="PS51012"/>
    </source>
</evidence>
<gene>
    <name evidence="10" type="ordered locus">Desti_5236</name>
</gene>
<dbReference type="InterPro" id="IPR051449">
    <property type="entry name" value="ABC-2_transporter_component"/>
</dbReference>